<dbReference type="EMBL" id="BQKY01000016">
    <property type="protein sequence ID" value="GJN94231.1"/>
    <property type="molecule type" value="Genomic_DNA"/>
</dbReference>
<dbReference type="Proteomes" id="UP001342314">
    <property type="component" value="Unassembled WGS sequence"/>
</dbReference>
<accession>A0AAV5GNR4</accession>
<dbReference type="AlphaFoldDB" id="A0AAV5GNR4"/>
<reference evidence="1 2" key="1">
    <citation type="submission" date="2021-12" db="EMBL/GenBank/DDBJ databases">
        <title>High titer production of polyol ester of fatty acids by Rhodotorula paludigena BS15 towards product separation-free biomass refinery.</title>
        <authorList>
            <person name="Mano J."/>
            <person name="Ono H."/>
            <person name="Tanaka T."/>
            <person name="Naito K."/>
            <person name="Sushida H."/>
            <person name="Ike M."/>
            <person name="Tokuyasu K."/>
            <person name="Kitaoka M."/>
        </authorList>
    </citation>
    <scope>NUCLEOTIDE SEQUENCE [LARGE SCALE GENOMIC DNA]</scope>
    <source>
        <strain evidence="1 2">BS15</strain>
    </source>
</reference>
<evidence type="ECO:0000313" key="2">
    <source>
        <dbReference type="Proteomes" id="UP001342314"/>
    </source>
</evidence>
<evidence type="ECO:0000313" key="1">
    <source>
        <dbReference type="EMBL" id="GJN94231.1"/>
    </source>
</evidence>
<keyword evidence="2" id="KW-1185">Reference proteome</keyword>
<comment type="caution">
    <text evidence="1">The sequence shown here is derived from an EMBL/GenBank/DDBJ whole genome shotgun (WGS) entry which is preliminary data.</text>
</comment>
<name>A0AAV5GNR4_9BASI</name>
<proteinExistence type="predicted"/>
<protein>
    <submittedName>
        <fullName evidence="1">Uncharacterized protein</fullName>
    </submittedName>
</protein>
<organism evidence="1 2">
    <name type="scientific">Rhodotorula paludigena</name>
    <dbReference type="NCBI Taxonomy" id="86838"/>
    <lineage>
        <taxon>Eukaryota</taxon>
        <taxon>Fungi</taxon>
        <taxon>Dikarya</taxon>
        <taxon>Basidiomycota</taxon>
        <taxon>Pucciniomycotina</taxon>
        <taxon>Microbotryomycetes</taxon>
        <taxon>Sporidiobolales</taxon>
        <taxon>Sporidiobolaceae</taxon>
        <taxon>Rhodotorula</taxon>
    </lineage>
</organism>
<gene>
    <name evidence="1" type="ORF">Rhopal_007305-T1</name>
</gene>
<sequence>MACAPDGPGDVDALVAEIEADGIASMSADARKAAKAEALSLLMADDGWDNALNAGGINPVIEDALNRLEAGESGVLATAGTSRRDTAKAILRAPPVAYAPGYGAIQHAQPASSARTPPQPHSIRSGLRALGQPVPERGGAHTRNAVAQLKSEVAVLCEALEHQQREYQAALAKRKARIASAETLAAQLRAAGADAVAAAQKAAHASTAAQIEAQERVGAAKSRSMSTR</sequence>